<feature type="compositionally biased region" description="Low complexity" evidence="1">
    <location>
        <begin position="310"/>
        <end position="329"/>
    </location>
</feature>
<protein>
    <submittedName>
        <fullName evidence="3">DVUA0089 family protein</fullName>
    </submittedName>
</protein>
<dbReference type="PROSITE" id="PS00330">
    <property type="entry name" value="HEMOLYSIN_CALCIUM"/>
    <property type="match status" value="3"/>
</dbReference>
<dbReference type="InterPro" id="IPR050557">
    <property type="entry name" value="RTX_toxin/Mannuronan_C5-epim"/>
</dbReference>
<dbReference type="Pfam" id="PF00353">
    <property type="entry name" value="HemolysinCabind"/>
    <property type="match status" value="2"/>
</dbReference>
<proteinExistence type="predicted"/>
<keyword evidence="4" id="KW-1185">Reference proteome</keyword>
<evidence type="ECO:0000256" key="1">
    <source>
        <dbReference type="SAM" id="MobiDB-lite"/>
    </source>
</evidence>
<dbReference type="InterPro" id="IPR001343">
    <property type="entry name" value="Hemolysn_Ca-bd"/>
</dbReference>
<organism evidence="3 4">
    <name type="scientific">Pseudonocardia oceani</name>
    <dbReference type="NCBI Taxonomy" id="2792013"/>
    <lineage>
        <taxon>Bacteria</taxon>
        <taxon>Bacillati</taxon>
        <taxon>Actinomycetota</taxon>
        <taxon>Actinomycetes</taxon>
        <taxon>Pseudonocardiales</taxon>
        <taxon>Pseudonocardiaceae</taxon>
        <taxon>Pseudonocardia</taxon>
    </lineage>
</organism>
<dbReference type="EMBL" id="JADQDF010000001">
    <property type="protein sequence ID" value="MBW0130629.1"/>
    <property type="molecule type" value="Genomic_DNA"/>
</dbReference>
<dbReference type="PANTHER" id="PTHR38340">
    <property type="entry name" value="S-LAYER PROTEIN"/>
    <property type="match status" value="1"/>
</dbReference>
<gene>
    <name evidence="3" type="ORF">I4I82_23575</name>
</gene>
<feature type="region of interest" description="Disordered" evidence="1">
    <location>
        <begin position="30"/>
        <end position="57"/>
    </location>
</feature>
<comment type="caution">
    <text evidence="3">The sequence shown here is derived from an EMBL/GenBank/DDBJ whole genome shotgun (WGS) entry which is preliminary data.</text>
</comment>
<name>A0ABS6UEG0_9PSEU</name>
<accession>A0ABS6UEG0</accession>
<feature type="chain" id="PRO_5046667601" evidence="2">
    <location>
        <begin position="25"/>
        <end position="342"/>
    </location>
</feature>
<dbReference type="PANTHER" id="PTHR38340:SF1">
    <property type="entry name" value="S-LAYER PROTEIN"/>
    <property type="match status" value="1"/>
</dbReference>
<dbReference type="InterPro" id="IPR018511">
    <property type="entry name" value="Hemolysin-typ_Ca-bd_CS"/>
</dbReference>
<keyword evidence="2" id="KW-0732">Signal</keyword>
<evidence type="ECO:0000313" key="4">
    <source>
        <dbReference type="Proteomes" id="UP000694300"/>
    </source>
</evidence>
<feature type="region of interest" description="Disordered" evidence="1">
    <location>
        <begin position="277"/>
        <end position="342"/>
    </location>
</feature>
<reference evidence="3 4" key="1">
    <citation type="submission" date="2020-11" db="EMBL/GenBank/DDBJ databases">
        <title>Pseudonocardia abyssalis sp. nov. and Pseudonocardia oceani sp. nov., description and phylogenomic analysis of two novel actinomycetes isolated from the deep Southern Ocean.</title>
        <authorList>
            <person name="Parra J."/>
        </authorList>
    </citation>
    <scope>NUCLEOTIDE SEQUENCE [LARGE SCALE GENOMIC DNA]</scope>
    <source>
        <strain evidence="4">KRD185</strain>
    </source>
</reference>
<sequence length="342" mass="32782">MRRVGVVGATAVLLLGLGAPQALAAPVTEIGDAPSLPPGQTPAGSGPLTSISGQTGGDDREDLYRICVTGDSFSATTVGSAGFDTQLFLFADDGTGMAAGKVANDDLPGTGLASTLPSGGATLDDGSTLSYPPGVYYLALSRFDSDPVDADGRPSFVGPNFNFAAPNPGAGPLAGWTGPVVAAGGAYTITLTGAATFSSAPCGDPLAVCAGAPPSGAIVGTNANNLITPSFNSAGGARPTAGNDVIFALGGNDVVDGGGGDDTICGGAGNDLLRGGDGNDAISGGEGNDALQGGAGDDVLRGDAGNDNVDGNAGTNTTSGGDGTDNCDNPNPSSPGANGCEA</sequence>
<dbReference type="RefSeq" id="WP_218596020.1">
    <property type="nucleotide sequence ID" value="NZ_JADQDF010000001.1"/>
</dbReference>
<dbReference type="Proteomes" id="UP000694300">
    <property type="component" value="Unassembled WGS sequence"/>
</dbReference>
<evidence type="ECO:0000313" key="3">
    <source>
        <dbReference type="EMBL" id="MBW0130629.1"/>
    </source>
</evidence>
<dbReference type="NCBIfam" id="NF038127">
    <property type="entry name" value="FDP_fam"/>
    <property type="match status" value="1"/>
</dbReference>
<feature type="signal peptide" evidence="2">
    <location>
        <begin position="1"/>
        <end position="24"/>
    </location>
</feature>
<evidence type="ECO:0000256" key="2">
    <source>
        <dbReference type="SAM" id="SignalP"/>
    </source>
</evidence>